<evidence type="ECO:0000313" key="2">
    <source>
        <dbReference type="EMBL" id="KND36672.1"/>
    </source>
</evidence>
<sequence>MRWGTLRAARLSWTPVDTHVAAATAAAQIPAALVVWVALSSGQDDYGIPPPSLGWACVLLFAPLWVPVTGMLQTALLARPAGTLAALKGGWSYYLGATALVSVLWATIATLTLSAPLFPTAAALTALGILPMLAVLVLRRRSYPWSAGGVWWRSVPASVALFGVVLTGVFAADTAGLVPEYDPPRLSTDGLTGVWRGADGAELDLRPGGRAEANALPAQRPDGDWSADKVYDVCDATGTWFLDTEGRYDGYDGEGPEERDGAVVRLEGCGADTYWVVGGTADSPELFVLFGDPDAGDLRILRPARLGVNVP</sequence>
<feature type="transmembrane region" description="Helical" evidence="1">
    <location>
        <begin position="117"/>
        <end position="138"/>
    </location>
</feature>
<proteinExistence type="predicted"/>
<feature type="transmembrane region" description="Helical" evidence="1">
    <location>
        <begin position="20"/>
        <end position="41"/>
    </location>
</feature>
<accession>A0A0L0KEU8</accession>
<dbReference type="Proteomes" id="UP000037151">
    <property type="component" value="Unassembled WGS sequence"/>
</dbReference>
<dbReference type="AlphaFoldDB" id="A0A0L0KEU8"/>
<dbReference type="PATRIC" id="fig|42234.21.peg.2489"/>
<dbReference type="RefSeq" id="WP_063786249.1">
    <property type="nucleotide sequence ID" value="NZ_KQ257813.1"/>
</dbReference>
<keyword evidence="1" id="KW-0472">Membrane</keyword>
<reference evidence="3" key="1">
    <citation type="submission" date="2014-07" db="EMBL/GenBank/DDBJ databases">
        <title>Genome sequencing of plant-pathogenic Streptomyces species.</title>
        <authorList>
            <person name="Harrison J."/>
            <person name="Sapp M."/>
            <person name="Thwaites R."/>
            <person name="Studholme D.J."/>
        </authorList>
    </citation>
    <scope>NUCLEOTIDE SEQUENCE [LARGE SCALE GENOMIC DNA]</scope>
    <source>
        <strain evidence="3">NCPPB 4445</strain>
    </source>
</reference>
<feature type="transmembrane region" description="Helical" evidence="1">
    <location>
        <begin position="53"/>
        <end position="78"/>
    </location>
</feature>
<keyword evidence="1" id="KW-0812">Transmembrane</keyword>
<name>A0A0L0KEU8_9ACTN</name>
<feature type="transmembrane region" description="Helical" evidence="1">
    <location>
        <begin position="90"/>
        <end position="111"/>
    </location>
</feature>
<dbReference type="OrthoDB" id="3393054at2"/>
<organism evidence="2 3">
    <name type="scientific">Streptomyces acidiscabies</name>
    <dbReference type="NCBI Taxonomy" id="42234"/>
    <lineage>
        <taxon>Bacteria</taxon>
        <taxon>Bacillati</taxon>
        <taxon>Actinomycetota</taxon>
        <taxon>Actinomycetes</taxon>
        <taxon>Kitasatosporales</taxon>
        <taxon>Streptomycetaceae</taxon>
        <taxon>Streptomyces</taxon>
    </lineage>
</organism>
<comment type="caution">
    <text evidence="2">The sequence shown here is derived from an EMBL/GenBank/DDBJ whole genome shotgun (WGS) entry which is preliminary data.</text>
</comment>
<protein>
    <submittedName>
        <fullName evidence="2">Uncharacterized protein</fullName>
    </submittedName>
</protein>
<gene>
    <name evidence="2" type="ORF">IQ63_12055</name>
</gene>
<dbReference type="EMBL" id="JPPY01000077">
    <property type="protein sequence ID" value="KND36672.1"/>
    <property type="molecule type" value="Genomic_DNA"/>
</dbReference>
<keyword evidence="1" id="KW-1133">Transmembrane helix</keyword>
<evidence type="ECO:0000313" key="3">
    <source>
        <dbReference type="Proteomes" id="UP000037151"/>
    </source>
</evidence>
<evidence type="ECO:0000256" key="1">
    <source>
        <dbReference type="SAM" id="Phobius"/>
    </source>
</evidence>
<feature type="transmembrane region" description="Helical" evidence="1">
    <location>
        <begin position="150"/>
        <end position="172"/>
    </location>
</feature>